<organism evidence="1">
    <name type="scientific">Deinococcus sp. VB142</name>
    <dbReference type="NCBI Taxonomy" id="3112952"/>
    <lineage>
        <taxon>Bacteria</taxon>
        <taxon>Thermotogati</taxon>
        <taxon>Deinococcota</taxon>
        <taxon>Deinococci</taxon>
        <taxon>Deinococcales</taxon>
        <taxon>Deinococcaceae</taxon>
        <taxon>Deinococcus</taxon>
    </lineage>
</organism>
<gene>
    <name evidence="1" type="ORF">WDJ50_10195</name>
</gene>
<proteinExistence type="predicted"/>
<protein>
    <recommendedName>
        <fullName evidence="2">Zn-finger containing protein</fullName>
    </recommendedName>
</protein>
<evidence type="ECO:0000313" key="1">
    <source>
        <dbReference type="EMBL" id="WYF43784.1"/>
    </source>
</evidence>
<sequence length="284" mass="31525">MLFPTACPHCTRDFQAEFADSHVHDLTCPHCGGKSCVFVRKQKFEMLFDLGTRALMDGYAREAVASFSAALERFFEFYVKAAALERAAERGGDFAEAQAALEATWKHVASQSERQLGMLALSYLLRQGQAPDFMDARSLGTDFRNRVIHRGYLPTQTEVEAYAARVFALIDRLLTELGAAAAHAELLQELTFAAHLEQLGDDVIAVFEEHPGMFRARRFGGQVQAAPKVSLPGIPANVTDPQKLKRLTTLNDAQKFQQALRERGELLRVFKGARPALGEPEKGR</sequence>
<accession>A0AAU6PZH6</accession>
<dbReference type="EMBL" id="CP149782">
    <property type="protein sequence ID" value="WYF43784.1"/>
    <property type="molecule type" value="Genomic_DNA"/>
</dbReference>
<dbReference type="RefSeq" id="WP_339094757.1">
    <property type="nucleotide sequence ID" value="NZ_CP149782.1"/>
</dbReference>
<dbReference type="AlphaFoldDB" id="A0AAU6PZH6"/>
<reference evidence="1" key="1">
    <citation type="submission" date="2024-03" db="EMBL/GenBank/DDBJ databases">
        <title>Deinococcus weizhi sp. nov., isolated from human skin.</title>
        <authorList>
            <person name="Wei Z."/>
            <person name="Tian F."/>
            <person name="Yang C."/>
            <person name="Xin L.T."/>
            <person name="Wen Z.J."/>
            <person name="Lan K.C."/>
            <person name="Yu L."/>
            <person name="Zhe W."/>
            <person name="Dan F.D."/>
            <person name="Jun W."/>
            <person name="Rui Z."/>
            <person name="Yong X.J."/>
            <person name="Ting Y."/>
            <person name="Wei X."/>
            <person name="Xu Z.G."/>
            <person name="Xin Z."/>
            <person name="Dong F.G."/>
            <person name="Ni X.M."/>
            <person name="Zheng M.G."/>
            <person name="Chun Y."/>
            <person name="Qian W.X."/>
        </authorList>
    </citation>
    <scope>NUCLEOTIDE SEQUENCE</scope>
    <source>
        <strain evidence="1">VB142</strain>
    </source>
</reference>
<name>A0AAU6PZH6_9DEIO</name>
<evidence type="ECO:0008006" key="2">
    <source>
        <dbReference type="Google" id="ProtNLM"/>
    </source>
</evidence>